<dbReference type="GO" id="GO:0016491">
    <property type="term" value="F:oxidoreductase activity"/>
    <property type="evidence" value="ECO:0007669"/>
    <property type="project" value="InterPro"/>
</dbReference>
<keyword evidence="2" id="KW-0479">Metal-binding</keyword>
<dbReference type="SUPFAM" id="SSF53706">
    <property type="entry name" value="Formate dehydrogenase/DMSO reductase, domains 1-3"/>
    <property type="match status" value="1"/>
</dbReference>
<accession>A0AAE3FKN7</accession>
<keyword evidence="1" id="KW-0408">Iron</keyword>
<keyword evidence="2" id="KW-0411">Iron-sulfur</keyword>
<gene>
    <name evidence="4" type="ORF">TQ35_003080</name>
</gene>
<dbReference type="AlphaFoldDB" id="A0AAE3FKN7"/>
<organism evidence="4">
    <name type="scientific">Candidatus Aramenus sulfurataquae</name>
    <dbReference type="NCBI Taxonomy" id="1326980"/>
    <lineage>
        <taxon>Archaea</taxon>
        <taxon>Thermoproteota</taxon>
        <taxon>Thermoprotei</taxon>
        <taxon>Sulfolobales</taxon>
        <taxon>Sulfolobaceae</taxon>
        <taxon>Candidatus Aramenus</taxon>
    </lineage>
</organism>
<evidence type="ECO:0000259" key="3">
    <source>
        <dbReference type="Pfam" id="PF00384"/>
    </source>
</evidence>
<dbReference type="Gene3D" id="3.40.228.10">
    <property type="entry name" value="Dimethylsulfoxide Reductase, domain 2"/>
    <property type="match status" value="1"/>
</dbReference>
<dbReference type="InterPro" id="IPR006656">
    <property type="entry name" value="Mopterin_OxRdtase"/>
</dbReference>
<proteinExistence type="predicted"/>
<reference evidence="4" key="1">
    <citation type="submission" date="2022-05" db="EMBL/GenBank/DDBJ databases">
        <title>Metagenome Sequencing of an Archaeal-Dominated Microbial Community from a Hot Spring at the Los Azufres Geothermal Field, Mexico.</title>
        <authorList>
            <person name="Marin-Paredes R."/>
            <person name="Martinez-Romero E."/>
            <person name="Servin-Garciduenas L.E."/>
        </authorList>
    </citation>
    <scope>NUCLEOTIDE SEQUENCE</scope>
    <source>
        <strain evidence="4">AZ1-454</strain>
    </source>
</reference>
<dbReference type="GO" id="GO:0051536">
    <property type="term" value="F:iron-sulfur cluster binding"/>
    <property type="evidence" value="ECO:0007669"/>
    <property type="project" value="UniProtKB-KW"/>
</dbReference>
<dbReference type="Gene3D" id="3.30.2070.10">
    <property type="entry name" value="Formate dehydrogenase/DMSO reductase"/>
    <property type="match status" value="1"/>
</dbReference>
<evidence type="ECO:0000313" key="4">
    <source>
        <dbReference type="EMBL" id="MCL7343539.1"/>
    </source>
</evidence>
<sequence>MMIACTRDCYDMCIFDEKYRPLKLFPVNGFTCSRGIADLKRNFKNRVESPMVEGKEVSLEEALDYVARAIKGIDDKSKILHVDYDGNQGLFTWYYPARLWNVLGASSTDYSICSLEGHEAIKAVYGTSFGALPEDFAKFKAVVFWGSEAAISFIHGWALLRDKYKVAVDVRLSETAKRSDKYVIVKPGTDVFLAIGVLKVLQTRGAIKGVPNLELYDLDHLSRVTGVPVEEIEELADVYQEMRPLTVIGFALGRSVNGGYAISVISQIPHYLGIDRGFFYSNSQGLGIDFNYLRGLHLAKPSKVVNMAEVGARIKEFKLIFVWNANPIISLPGGNLIKEAVEEGDVTLVVHDPFWSETAKVANVVLPAPTFLEKEDVVYSYWHQYVVYNEPILPKKGVSEVELMAMLARKLEVSHPLLEEDPWSALDVALKGTGVTAEELKRKKVVKLSPKVEYRFNPLIPTPSMLEVPEGDTLVYSAHPNYTNSQFKEVYGDRAAVVYNSTYEGEGYLVTEVGEVKVKFKREQGVPSGVYFLFKSSLKNTEGISVNAVVPPKRGKFGGPVLNVKVKVKV</sequence>
<dbReference type="PANTHER" id="PTHR43742">
    <property type="entry name" value="TRIMETHYLAMINE-N-OXIDE REDUCTASE"/>
    <property type="match status" value="1"/>
</dbReference>
<dbReference type="PANTHER" id="PTHR43742:SF6">
    <property type="entry name" value="OXIDOREDUCTASE YYAE-RELATED"/>
    <property type="match status" value="1"/>
</dbReference>
<name>A0AAE3FKN7_9CREN</name>
<dbReference type="Pfam" id="PF00384">
    <property type="entry name" value="Molybdopterin"/>
    <property type="match status" value="1"/>
</dbReference>
<evidence type="ECO:0000256" key="2">
    <source>
        <dbReference type="ARBA" id="ARBA00023014"/>
    </source>
</evidence>
<dbReference type="EMBL" id="JZWS02000002">
    <property type="protein sequence ID" value="MCL7343539.1"/>
    <property type="molecule type" value="Genomic_DNA"/>
</dbReference>
<protein>
    <submittedName>
        <fullName evidence="4">Molybdopterin-dependent oxidoreductase</fullName>
    </submittedName>
</protein>
<dbReference type="InterPro" id="IPR050612">
    <property type="entry name" value="Prok_Mopterin_Oxidored"/>
</dbReference>
<comment type="caution">
    <text evidence="4">The sequence shown here is derived from an EMBL/GenBank/DDBJ whole genome shotgun (WGS) entry which is preliminary data.</text>
</comment>
<feature type="domain" description="Molybdopterin oxidoreductase" evidence="3">
    <location>
        <begin position="46"/>
        <end position="378"/>
    </location>
</feature>
<evidence type="ECO:0000256" key="1">
    <source>
        <dbReference type="ARBA" id="ARBA00023004"/>
    </source>
</evidence>
<dbReference type="Gene3D" id="3.40.50.740">
    <property type="match status" value="1"/>
</dbReference>